<protein>
    <submittedName>
        <fullName evidence="1">Uncharacterized protein</fullName>
    </submittedName>
</protein>
<dbReference type="AlphaFoldDB" id="A0A1H6C773"/>
<proteinExistence type="predicted"/>
<organism evidence="1 2">
    <name type="scientific">Bosea lathyri</name>
    <dbReference type="NCBI Taxonomy" id="1036778"/>
    <lineage>
        <taxon>Bacteria</taxon>
        <taxon>Pseudomonadati</taxon>
        <taxon>Pseudomonadota</taxon>
        <taxon>Alphaproteobacteria</taxon>
        <taxon>Hyphomicrobiales</taxon>
        <taxon>Boseaceae</taxon>
        <taxon>Bosea</taxon>
    </lineage>
</organism>
<dbReference type="Proteomes" id="UP000236743">
    <property type="component" value="Unassembled WGS sequence"/>
</dbReference>
<accession>A0A1H6C773</accession>
<gene>
    <name evidence="1" type="ORF">SAMN04488115_10988</name>
</gene>
<dbReference type="EMBL" id="FNUY01000009">
    <property type="protein sequence ID" value="SEG68811.1"/>
    <property type="molecule type" value="Genomic_DNA"/>
</dbReference>
<evidence type="ECO:0000313" key="2">
    <source>
        <dbReference type="Proteomes" id="UP000236743"/>
    </source>
</evidence>
<name>A0A1H6C773_9HYPH</name>
<evidence type="ECO:0000313" key="1">
    <source>
        <dbReference type="EMBL" id="SEG68811.1"/>
    </source>
</evidence>
<sequence>MIVGAAPAVQARETLPASVARQLDNQPIEFTMTEAKRERLMFIQENMNRQRYYGRGDGYGGPGYGRGYGYGPRHGGPPPWAPAHGYRRNHYDRW</sequence>
<reference evidence="1 2" key="1">
    <citation type="submission" date="2016-10" db="EMBL/GenBank/DDBJ databases">
        <authorList>
            <person name="de Groot N.N."/>
        </authorList>
    </citation>
    <scope>NUCLEOTIDE SEQUENCE [LARGE SCALE GENOMIC DNA]</scope>
    <source>
        <strain evidence="1 2">DSM 26656</strain>
    </source>
</reference>
<keyword evidence="2" id="KW-1185">Reference proteome</keyword>